<comment type="subcellular location">
    <subcellularLocation>
        <location evidence="1">Membrane</location>
        <topology evidence="1">Multi-pass membrane protein</topology>
    </subcellularLocation>
</comment>
<keyword evidence="12" id="KW-1185">Reference proteome</keyword>
<reference evidence="11" key="1">
    <citation type="journal article" date="2023" name="Mol. Phylogenet. Evol.">
        <title>Genome-scale phylogeny and comparative genomics of the fungal order Sordariales.</title>
        <authorList>
            <person name="Hensen N."/>
            <person name="Bonometti L."/>
            <person name="Westerberg I."/>
            <person name="Brannstrom I.O."/>
            <person name="Guillou S."/>
            <person name="Cros-Aarteil S."/>
            <person name="Calhoun S."/>
            <person name="Haridas S."/>
            <person name="Kuo A."/>
            <person name="Mondo S."/>
            <person name="Pangilinan J."/>
            <person name="Riley R."/>
            <person name="LaButti K."/>
            <person name="Andreopoulos B."/>
            <person name="Lipzen A."/>
            <person name="Chen C."/>
            <person name="Yan M."/>
            <person name="Daum C."/>
            <person name="Ng V."/>
            <person name="Clum A."/>
            <person name="Steindorff A."/>
            <person name="Ohm R.A."/>
            <person name="Martin F."/>
            <person name="Silar P."/>
            <person name="Natvig D.O."/>
            <person name="Lalanne C."/>
            <person name="Gautier V."/>
            <person name="Ament-Velasquez S.L."/>
            <person name="Kruys A."/>
            <person name="Hutchinson M.I."/>
            <person name="Powell A.J."/>
            <person name="Barry K."/>
            <person name="Miller A.N."/>
            <person name="Grigoriev I.V."/>
            <person name="Debuchy R."/>
            <person name="Gladieux P."/>
            <person name="Hiltunen Thoren M."/>
            <person name="Johannesson H."/>
        </authorList>
    </citation>
    <scope>NUCLEOTIDE SEQUENCE</scope>
    <source>
        <strain evidence="11">SMH4131-1</strain>
    </source>
</reference>
<dbReference type="EMBL" id="JAUEPO010000001">
    <property type="protein sequence ID" value="KAK3335127.1"/>
    <property type="molecule type" value="Genomic_DNA"/>
</dbReference>
<evidence type="ECO:0000256" key="2">
    <source>
        <dbReference type="ARBA" id="ARBA00007520"/>
    </source>
</evidence>
<dbReference type="PANTHER" id="PTHR23501:SF168">
    <property type="entry name" value="MAJOR FACILITATOR SUPERFAMILY (MFS) PROFILE DOMAIN-CONTAINING PROTEIN"/>
    <property type="match status" value="1"/>
</dbReference>
<dbReference type="GO" id="GO:0005886">
    <property type="term" value="C:plasma membrane"/>
    <property type="evidence" value="ECO:0007669"/>
    <property type="project" value="TreeGrafter"/>
</dbReference>
<feature type="domain" description="Major facilitator superfamily (MFS) profile" evidence="10">
    <location>
        <begin position="517"/>
        <end position="1009"/>
    </location>
</feature>
<evidence type="ECO:0000256" key="1">
    <source>
        <dbReference type="ARBA" id="ARBA00004141"/>
    </source>
</evidence>
<feature type="region of interest" description="Disordered" evidence="8">
    <location>
        <begin position="170"/>
        <end position="201"/>
    </location>
</feature>
<dbReference type="InterPro" id="IPR011701">
    <property type="entry name" value="MFS"/>
</dbReference>
<keyword evidence="3" id="KW-0813">Transport</keyword>
<name>A0AAE0J243_9PEZI</name>
<dbReference type="SUPFAM" id="SSF103473">
    <property type="entry name" value="MFS general substrate transporter"/>
    <property type="match status" value="1"/>
</dbReference>
<feature type="transmembrane region" description="Helical" evidence="9">
    <location>
        <begin position="818"/>
        <end position="838"/>
    </location>
</feature>
<keyword evidence="5 9" id="KW-1133">Transmembrane helix</keyword>
<proteinExistence type="inferred from homology"/>
<keyword evidence="7" id="KW-0325">Glycoprotein</keyword>
<dbReference type="InterPro" id="IPR036259">
    <property type="entry name" value="MFS_trans_sf"/>
</dbReference>
<dbReference type="Gene3D" id="1.20.1250.20">
    <property type="entry name" value="MFS general substrate transporter like domains"/>
    <property type="match status" value="1"/>
</dbReference>
<feature type="transmembrane region" description="Helical" evidence="9">
    <location>
        <begin position="874"/>
        <end position="900"/>
    </location>
</feature>
<comment type="caution">
    <text evidence="11">The sequence shown here is derived from an EMBL/GenBank/DDBJ whole genome shotgun (WGS) entry which is preliminary data.</text>
</comment>
<dbReference type="PRINTS" id="PR01036">
    <property type="entry name" value="TCRTETB"/>
</dbReference>
<dbReference type="Pfam" id="PF07690">
    <property type="entry name" value="MFS_1"/>
    <property type="match status" value="1"/>
</dbReference>
<evidence type="ECO:0000256" key="8">
    <source>
        <dbReference type="SAM" id="MobiDB-lite"/>
    </source>
</evidence>
<dbReference type="Proteomes" id="UP001286456">
    <property type="component" value="Unassembled WGS sequence"/>
</dbReference>
<feature type="transmembrane region" description="Helical" evidence="9">
    <location>
        <begin position="912"/>
        <end position="931"/>
    </location>
</feature>
<evidence type="ECO:0000256" key="6">
    <source>
        <dbReference type="ARBA" id="ARBA00023136"/>
    </source>
</evidence>
<reference evidence="11" key="2">
    <citation type="submission" date="2023-06" db="EMBL/GenBank/DDBJ databases">
        <authorList>
            <consortium name="Lawrence Berkeley National Laboratory"/>
            <person name="Haridas S."/>
            <person name="Hensen N."/>
            <person name="Bonometti L."/>
            <person name="Westerberg I."/>
            <person name="Brannstrom I.O."/>
            <person name="Guillou S."/>
            <person name="Cros-Aarteil S."/>
            <person name="Calhoun S."/>
            <person name="Kuo A."/>
            <person name="Mondo S."/>
            <person name="Pangilinan J."/>
            <person name="Riley R."/>
            <person name="Labutti K."/>
            <person name="Andreopoulos B."/>
            <person name="Lipzen A."/>
            <person name="Chen C."/>
            <person name="Yanf M."/>
            <person name="Daum C."/>
            <person name="Ng V."/>
            <person name="Clum A."/>
            <person name="Steindorff A."/>
            <person name="Ohm R."/>
            <person name="Martin F."/>
            <person name="Silar P."/>
            <person name="Natvig D."/>
            <person name="Lalanne C."/>
            <person name="Gautier V."/>
            <person name="Ament-Velasquez S.L."/>
            <person name="Kruys A."/>
            <person name="Hutchinson M.I."/>
            <person name="Powell A.J."/>
            <person name="Barry K."/>
            <person name="Miller A.N."/>
            <person name="Grigoriev I.V."/>
            <person name="Debuchy R."/>
            <person name="Gladieux P."/>
            <person name="Thoren M.H."/>
            <person name="Johannesson H."/>
        </authorList>
    </citation>
    <scope>NUCLEOTIDE SEQUENCE</scope>
    <source>
        <strain evidence="11">SMH4131-1</strain>
    </source>
</reference>
<feature type="transmembrane region" description="Helical" evidence="9">
    <location>
        <begin position="709"/>
        <end position="731"/>
    </location>
</feature>
<evidence type="ECO:0000256" key="3">
    <source>
        <dbReference type="ARBA" id="ARBA00022448"/>
    </source>
</evidence>
<evidence type="ECO:0000259" key="10">
    <source>
        <dbReference type="PROSITE" id="PS50850"/>
    </source>
</evidence>
<comment type="similarity">
    <text evidence="2">Belongs to the major facilitator superfamily. TCR/Tet family.</text>
</comment>
<feature type="region of interest" description="Disordered" evidence="8">
    <location>
        <begin position="471"/>
        <end position="505"/>
    </location>
</feature>
<protein>
    <submittedName>
        <fullName evidence="11">Major facilitator superfamily domain-containing protein</fullName>
    </submittedName>
</protein>
<dbReference type="PROSITE" id="PS50850">
    <property type="entry name" value="MFS"/>
    <property type="match status" value="1"/>
</dbReference>
<evidence type="ECO:0000256" key="9">
    <source>
        <dbReference type="SAM" id="Phobius"/>
    </source>
</evidence>
<feature type="compositionally biased region" description="Basic and acidic residues" evidence="8">
    <location>
        <begin position="493"/>
        <end position="504"/>
    </location>
</feature>
<keyword evidence="4 9" id="KW-0812">Transmembrane</keyword>
<dbReference type="GO" id="GO:0022857">
    <property type="term" value="F:transmembrane transporter activity"/>
    <property type="evidence" value="ECO:0007669"/>
    <property type="project" value="InterPro"/>
</dbReference>
<gene>
    <name evidence="11" type="ORF">B0T19DRAFT_470459</name>
</gene>
<dbReference type="FunFam" id="1.20.1250.20:FF:000484">
    <property type="entry name" value="MFS general substrate transporter"/>
    <property type="match status" value="1"/>
</dbReference>
<evidence type="ECO:0000313" key="11">
    <source>
        <dbReference type="EMBL" id="KAK3335127.1"/>
    </source>
</evidence>
<dbReference type="Gene3D" id="1.20.1720.10">
    <property type="entry name" value="Multidrug resistance protein D"/>
    <property type="match status" value="1"/>
</dbReference>
<feature type="transmembrane region" description="Helical" evidence="9">
    <location>
        <begin position="645"/>
        <end position="663"/>
    </location>
</feature>
<dbReference type="CDD" id="cd17502">
    <property type="entry name" value="MFS_Azr1_MDR_like"/>
    <property type="match status" value="1"/>
</dbReference>
<feature type="compositionally biased region" description="Low complexity" evidence="8">
    <location>
        <begin position="471"/>
        <end position="492"/>
    </location>
</feature>
<evidence type="ECO:0000313" key="12">
    <source>
        <dbReference type="Proteomes" id="UP001286456"/>
    </source>
</evidence>
<accession>A0AAE0J243</accession>
<feature type="transmembrane region" description="Helical" evidence="9">
    <location>
        <begin position="669"/>
        <end position="689"/>
    </location>
</feature>
<sequence>MSDNTTGLWWIHKRRLNRSSDEEYRNIPLVASPDSDAAFVTIPDVLISRETLMHVGLSAEKADEIWQKWTNWPQHGPQREADSDDGVGLQVTFIDFIIGHIEKEDDATNENGGNWRACMDACGVSVNTQDAIMDPHFTYLRLSNSCLSWVKDTIEMRYAGLQDIQRSRATEGHTLDSASSPAAKGQQERRSISGQQQKGTPGVCLDVWSSARAIASHNAPGHTVLYKGMDQARINGLFDKAGILSNISTLLGSPPSDFSGTRALFYFTPDVKLAEYHAAYAKRRAECESIVILCLRIPNTAIEELSEPDIRRLYWPSNDWKELVWRCRTRQKLPTRLRSYRNALLIIGSTSRKPHSEYHGLDSWEDITERFLLKVGVTGGGSAAIQYVISGEDEGREWLEENDIFFKLASHDLGGYLTFHHTRPDIAVDMMHHRPETELDYFKYPDVFIVTSTMDSRSTIDTKDDGTCSISPSSCSISDQALSPLSSSSSSSLEKEKPESDRPPPNEWARGVGFWRCFIGLCIPILLSAFEGSVVSTALPTISQSLGLGPNSSWVATAFLLASIVCQPLYGQLADIWGRRYLMMTAVVIFGIGSAVSGAAGSGAVIIFGRITQGMGSGGIDLFAELILCDIIPLKKRGHYVAIKAAIYALGTTVGPVLGGVFAETNWRWCFGVNIPVCVVALVMMWMWLQVSNGNRCAGQSVASQLARVDFLGIGLLTMSVVFLLFALSAGGAAYPWTAPVIIGTGAAGLTGIVGFALWERCRWCGNPIMAPHVFSNRTTVAAFIVTIIHGFLTYGFQFYLPPFFQAVLGATPTESGVLILPCTLTIVVLAAVGGPLLARFGKYRLMHRVGFLLMATGFILCTVYVDAKSVTLWIAFSFLVGIGSGIIVSTTLPTVLVELTDKENAAATGSWAFLRGLGSLLGVAIPNAAFNARFSMILPSISDETARTQLSNGRAYEHASATFIAGFGTQVKAQIVAAFSTSLGVLWILFLVLAVAGTLVTFLERQVKLRKDLDSDFGLRQKGDEPSGI</sequence>
<feature type="transmembrane region" description="Helical" evidence="9">
    <location>
        <begin position="582"/>
        <end position="608"/>
    </location>
</feature>
<dbReference type="AlphaFoldDB" id="A0AAE0J243"/>
<dbReference type="InterPro" id="IPR020846">
    <property type="entry name" value="MFS_dom"/>
</dbReference>
<feature type="transmembrane region" description="Helical" evidence="9">
    <location>
        <begin position="985"/>
        <end position="1004"/>
    </location>
</feature>
<evidence type="ECO:0000256" key="4">
    <source>
        <dbReference type="ARBA" id="ARBA00022692"/>
    </source>
</evidence>
<evidence type="ECO:0000256" key="7">
    <source>
        <dbReference type="ARBA" id="ARBA00023180"/>
    </source>
</evidence>
<feature type="transmembrane region" description="Helical" evidence="9">
    <location>
        <begin position="850"/>
        <end position="868"/>
    </location>
</feature>
<dbReference type="FunFam" id="1.20.1720.10:FF:000037">
    <property type="entry name" value="WGS project CABT00000000 data, contig 2.4"/>
    <property type="match status" value="1"/>
</dbReference>
<organism evidence="11 12">
    <name type="scientific">Cercophora scortea</name>
    <dbReference type="NCBI Taxonomy" id="314031"/>
    <lineage>
        <taxon>Eukaryota</taxon>
        <taxon>Fungi</taxon>
        <taxon>Dikarya</taxon>
        <taxon>Ascomycota</taxon>
        <taxon>Pezizomycotina</taxon>
        <taxon>Sordariomycetes</taxon>
        <taxon>Sordariomycetidae</taxon>
        <taxon>Sordariales</taxon>
        <taxon>Lasiosphaeriaceae</taxon>
        <taxon>Cercophora</taxon>
    </lineage>
</organism>
<keyword evidence="6 9" id="KW-0472">Membrane</keyword>
<dbReference type="PANTHER" id="PTHR23501">
    <property type="entry name" value="MAJOR FACILITATOR SUPERFAMILY"/>
    <property type="match status" value="1"/>
</dbReference>
<feature type="transmembrane region" description="Helical" evidence="9">
    <location>
        <begin position="780"/>
        <end position="798"/>
    </location>
</feature>
<feature type="transmembrane region" description="Helical" evidence="9">
    <location>
        <begin position="737"/>
        <end position="759"/>
    </location>
</feature>
<evidence type="ECO:0000256" key="5">
    <source>
        <dbReference type="ARBA" id="ARBA00022989"/>
    </source>
</evidence>